<evidence type="ECO:0000313" key="3">
    <source>
        <dbReference type="EMBL" id="QOW46040.1"/>
    </source>
</evidence>
<proteinExistence type="predicted"/>
<accession>A0A7S7AH42</accession>
<reference evidence="3 4" key="1">
    <citation type="submission" date="2020-02" db="EMBL/GenBank/DDBJ databases">
        <title>Tigecycline-resistant Acinetobacter species from pigs and migratory birds.</title>
        <authorList>
            <person name="Chen C."/>
            <person name="Sun J."/>
            <person name="Liao X.-P."/>
            <person name="Liu Y.-H."/>
        </authorList>
    </citation>
    <scope>NUCLEOTIDE SEQUENCE [LARGE SCALE GENOMIC DNA]</scope>
    <source>
        <strain evidence="3 4">YH12207_T</strain>
    </source>
</reference>
<keyword evidence="1" id="KW-1133">Transmembrane helix</keyword>
<dbReference type="Pfam" id="PF15956">
    <property type="entry name" value="DUF4760"/>
    <property type="match status" value="1"/>
</dbReference>
<dbReference type="RefSeq" id="WP_180047992.1">
    <property type="nucleotide sequence ID" value="NZ_CP048659.1"/>
</dbReference>
<sequence length="223" mass="25720">MGNTLTSQNTKSRITFFLALSAFLISMFLISDDVLSYLDLGGWKISDWLVFSQLIVFAISAYIAYTTIHSSKETSRERATLDTILDDNKDETIFHSKMVVLRFNENPKQYYALLSDSESTREHLASLLSVKESALTKNEAEVRMHLLKVLNRYEFYAIGINKNLLDEEMFKRMYCSTMLKFWGICNGAVSELREAAKKDTLFKEFECLANRWKANPLKSEDIK</sequence>
<dbReference type="InterPro" id="IPR031876">
    <property type="entry name" value="DUF4760"/>
</dbReference>
<evidence type="ECO:0000313" key="2">
    <source>
        <dbReference type="EMBL" id="QOW45768.1"/>
    </source>
</evidence>
<dbReference type="EMBL" id="CP048659">
    <property type="protein sequence ID" value="QOW46040.1"/>
    <property type="molecule type" value="Genomic_DNA"/>
</dbReference>
<feature type="transmembrane region" description="Helical" evidence="1">
    <location>
        <begin position="12"/>
        <end position="30"/>
    </location>
</feature>
<protein>
    <submittedName>
        <fullName evidence="3">DUF4760 domain-containing protein</fullName>
    </submittedName>
</protein>
<gene>
    <name evidence="2" type="ORF">G0028_07605</name>
    <name evidence="3" type="ORF">G0028_09120</name>
</gene>
<evidence type="ECO:0000256" key="1">
    <source>
        <dbReference type="SAM" id="Phobius"/>
    </source>
</evidence>
<keyword evidence="4" id="KW-1185">Reference proteome</keyword>
<keyword evidence="1" id="KW-0812">Transmembrane</keyword>
<dbReference type="AlphaFoldDB" id="A0A7S7AH42"/>
<evidence type="ECO:0000313" key="4">
    <source>
        <dbReference type="Proteomes" id="UP000593966"/>
    </source>
</evidence>
<organism evidence="3 4">
    <name type="scientific">Acinetobacter piscicola</name>
    <dbReference type="NCBI Taxonomy" id="2006115"/>
    <lineage>
        <taxon>Bacteria</taxon>
        <taxon>Pseudomonadati</taxon>
        <taxon>Pseudomonadota</taxon>
        <taxon>Gammaproteobacteria</taxon>
        <taxon>Moraxellales</taxon>
        <taxon>Moraxellaceae</taxon>
        <taxon>Acinetobacter</taxon>
    </lineage>
</organism>
<name>A0A7S7AH42_9GAMM</name>
<dbReference type="Proteomes" id="UP000593966">
    <property type="component" value="Chromosome"/>
</dbReference>
<feature type="transmembrane region" description="Helical" evidence="1">
    <location>
        <begin position="50"/>
        <end position="68"/>
    </location>
</feature>
<keyword evidence="1" id="KW-0472">Membrane</keyword>
<dbReference type="EMBL" id="CP048659">
    <property type="protein sequence ID" value="QOW45768.1"/>
    <property type="molecule type" value="Genomic_DNA"/>
</dbReference>